<comment type="caution">
    <text evidence="1">The sequence shown here is derived from an EMBL/GenBank/DDBJ whole genome shotgun (WGS) entry which is preliminary data.</text>
</comment>
<reference evidence="1" key="1">
    <citation type="submission" date="2019-08" db="EMBL/GenBank/DDBJ databases">
        <authorList>
            <person name="Kucharzyk K."/>
            <person name="Murdoch R.W."/>
            <person name="Higgins S."/>
            <person name="Loffler F."/>
        </authorList>
    </citation>
    <scope>NUCLEOTIDE SEQUENCE</scope>
</reference>
<sequence>MFQMVRRAANCLVLAAMVAVFQSCGVYSFTGASVPPEAKTVSISLFPNKAELVQPSLSQTFTDALRDKFSSQTNLALIPRGGDLHFEGEITGYSTEPVAITGQQTAALIRLKVTVNVRYTNKFNAKDNFEANFTRFEDYSSSLNLNAVEADLISKITEALVEDIFNKAVVNW</sequence>
<dbReference type="AlphaFoldDB" id="A0A644U725"/>
<proteinExistence type="predicted"/>
<gene>
    <name evidence="1" type="ORF">SDC9_20500</name>
</gene>
<evidence type="ECO:0000313" key="1">
    <source>
        <dbReference type="EMBL" id="MPL74683.1"/>
    </source>
</evidence>
<dbReference type="GO" id="GO:0043165">
    <property type="term" value="P:Gram-negative-bacterium-type cell outer membrane assembly"/>
    <property type="evidence" value="ECO:0007669"/>
    <property type="project" value="InterPro"/>
</dbReference>
<name>A0A644U725_9ZZZZ</name>
<dbReference type="InterPro" id="IPR007485">
    <property type="entry name" value="LPS_assembly_LptE"/>
</dbReference>
<evidence type="ECO:0008006" key="2">
    <source>
        <dbReference type="Google" id="ProtNLM"/>
    </source>
</evidence>
<protein>
    <recommendedName>
        <fullName evidence="2">Lipopolysaccharide-assembly</fullName>
    </recommendedName>
</protein>
<accession>A0A644U725</accession>
<dbReference type="EMBL" id="VSSQ01000082">
    <property type="protein sequence ID" value="MPL74683.1"/>
    <property type="molecule type" value="Genomic_DNA"/>
</dbReference>
<organism evidence="1">
    <name type="scientific">bioreactor metagenome</name>
    <dbReference type="NCBI Taxonomy" id="1076179"/>
    <lineage>
        <taxon>unclassified sequences</taxon>
        <taxon>metagenomes</taxon>
        <taxon>ecological metagenomes</taxon>
    </lineage>
</organism>
<dbReference type="PROSITE" id="PS51257">
    <property type="entry name" value="PROKAR_LIPOPROTEIN"/>
    <property type="match status" value="1"/>
</dbReference>
<dbReference type="GO" id="GO:0019867">
    <property type="term" value="C:outer membrane"/>
    <property type="evidence" value="ECO:0007669"/>
    <property type="project" value="InterPro"/>
</dbReference>
<dbReference type="Pfam" id="PF04390">
    <property type="entry name" value="LptE"/>
    <property type="match status" value="1"/>
</dbReference>